<organism evidence="1 2">
    <name type="scientific">Massarina eburnea CBS 473.64</name>
    <dbReference type="NCBI Taxonomy" id="1395130"/>
    <lineage>
        <taxon>Eukaryota</taxon>
        <taxon>Fungi</taxon>
        <taxon>Dikarya</taxon>
        <taxon>Ascomycota</taxon>
        <taxon>Pezizomycotina</taxon>
        <taxon>Dothideomycetes</taxon>
        <taxon>Pleosporomycetidae</taxon>
        <taxon>Pleosporales</taxon>
        <taxon>Massarineae</taxon>
        <taxon>Massarinaceae</taxon>
        <taxon>Massarina</taxon>
    </lineage>
</organism>
<name>A0A6A6RRB1_9PLEO</name>
<gene>
    <name evidence="1" type="ORF">P280DRAFT_95852</name>
</gene>
<dbReference type="Proteomes" id="UP000799753">
    <property type="component" value="Unassembled WGS sequence"/>
</dbReference>
<proteinExistence type="predicted"/>
<evidence type="ECO:0000313" key="1">
    <source>
        <dbReference type="EMBL" id="KAF2637747.1"/>
    </source>
</evidence>
<sequence>MVLSLWGEEYRFSPCWDEASHAPASTTPTTTPWYGEYGYQKELHGLHTLIRVSESFCSVVGRLWGPRYRCCYLTPASDGRNTTPNTLTSEFKIHYGTYIYFEDTTCLSYISSFSPLPPATLTCCCWPCSPHCVPPKLPLLPQPAATCDAICHTEFSPPPLRLTVTCCPELAVRDPALSIGFPPPSLSPTNTSPCLLIFSFIKMPPPCLQDCNPRYLRTKCGQRLGGTATLAEAGLALPPSAKYR</sequence>
<reference evidence="1" key="1">
    <citation type="journal article" date="2020" name="Stud. Mycol.">
        <title>101 Dothideomycetes genomes: a test case for predicting lifestyles and emergence of pathogens.</title>
        <authorList>
            <person name="Haridas S."/>
            <person name="Albert R."/>
            <person name="Binder M."/>
            <person name="Bloem J."/>
            <person name="Labutti K."/>
            <person name="Salamov A."/>
            <person name="Andreopoulos B."/>
            <person name="Baker S."/>
            <person name="Barry K."/>
            <person name="Bills G."/>
            <person name="Bluhm B."/>
            <person name="Cannon C."/>
            <person name="Castanera R."/>
            <person name="Culley D."/>
            <person name="Daum C."/>
            <person name="Ezra D."/>
            <person name="Gonzalez J."/>
            <person name="Henrissat B."/>
            <person name="Kuo A."/>
            <person name="Liang C."/>
            <person name="Lipzen A."/>
            <person name="Lutzoni F."/>
            <person name="Magnuson J."/>
            <person name="Mondo S."/>
            <person name="Nolan M."/>
            <person name="Ohm R."/>
            <person name="Pangilinan J."/>
            <person name="Park H.-J."/>
            <person name="Ramirez L."/>
            <person name="Alfaro M."/>
            <person name="Sun H."/>
            <person name="Tritt A."/>
            <person name="Yoshinaga Y."/>
            <person name="Zwiers L.-H."/>
            <person name="Turgeon B."/>
            <person name="Goodwin S."/>
            <person name="Spatafora J."/>
            <person name="Crous P."/>
            <person name="Grigoriev I."/>
        </authorList>
    </citation>
    <scope>NUCLEOTIDE SEQUENCE</scope>
    <source>
        <strain evidence="1">CBS 473.64</strain>
    </source>
</reference>
<protein>
    <submittedName>
        <fullName evidence="1">Uncharacterized protein</fullName>
    </submittedName>
</protein>
<dbReference type="AlphaFoldDB" id="A0A6A6RRB1"/>
<keyword evidence="2" id="KW-1185">Reference proteome</keyword>
<dbReference type="EMBL" id="MU006792">
    <property type="protein sequence ID" value="KAF2637747.1"/>
    <property type="molecule type" value="Genomic_DNA"/>
</dbReference>
<accession>A0A6A6RRB1</accession>
<evidence type="ECO:0000313" key="2">
    <source>
        <dbReference type="Proteomes" id="UP000799753"/>
    </source>
</evidence>